<dbReference type="SUPFAM" id="SSF56176">
    <property type="entry name" value="FAD-binding/transporter-associated domain-like"/>
    <property type="match status" value="1"/>
</dbReference>
<evidence type="ECO:0000256" key="1">
    <source>
        <dbReference type="ARBA" id="ARBA00005466"/>
    </source>
</evidence>
<dbReference type="InterPro" id="IPR036318">
    <property type="entry name" value="FAD-bd_PCMH-like_sf"/>
</dbReference>
<feature type="chain" id="PRO_5045555244" description="FAD-binding PCMH-type domain-containing protein" evidence="5">
    <location>
        <begin position="26"/>
        <end position="484"/>
    </location>
</feature>
<keyword evidence="4" id="KW-0560">Oxidoreductase</keyword>
<keyword evidence="2" id="KW-0285">Flavoprotein</keyword>
<dbReference type="Gene3D" id="3.30.43.10">
    <property type="entry name" value="Uridine Diphospho-n-acetylenolpyruvylglucosamine Reductase, domain 2"/>
    <property type="match status" value="1"/>
</dbReference>
<sequence>MSTKQVFSRGLLCLLIQALLGACQQDPLDVCKAISEQISDASSVIYPLHPQFGAEIHHWFLSSTQFPTCVVEVGSTEDTAIAIKLIAASRTPFAVRSGGHASNPGFSSTPGVHISLSRINQVSLSQDNSTVEIGTGLAWAEVYEKLQDTGYNAVGGRVPGPGVGGVTLGGGYSWKTNQYGLTCDTLKSFELVLPNGSISRIDASQPDIFFALKGGLNRFGIVTSLELSTHEQSPKVYGGFTIYGTTEVDKVLNATAIFDAENTDPKAQIITTLSGAVTGVTALVLFFYDGPDRPESFAPFDDLLITISTVKSQTFSDFVKGIPSELAINARGAFHTMSTSSLTPKFLDAVKNETEVLGKFMALHSGTVVSYDIEPFLHNFGEKATDSAFPHTQSPLPLNLYFAWISEADDDFWHDAMRTSAETLVNVAIKEGIYLEEFTMYPNYALFDTSAEDLYGQRNAARLRQIRERVDPEDVMGLAGGFMI</sequence>
<evidence type="ECO:0000256" key="5">
    <source>
        <dbReference type="SAM" id="SignalP"/>
    </source>
</evidence>
<reference evidence="7 8" key="1">
    <citation type="journal article" date="2021" name="Nat. Commun.">
        <title>Genetic determinants of endophytism in the Arabidopsis root mycobiome.</title>
        <authorList>
            <person name="Mesny F."/>
            <person name="Miyauchi S."/>
            <person name="Thiergart T."/>
            <person name="Pickel B."/>
            <person name="Atanasova L."/>
            <person name="Karlsson M."/>
            <person name="Huettel B."/>
            <person name="Barry K.W."/>
            <person name="Haridas S."/>
            <person name="Chen C."/>
            <person name="Bauer D."/>
            <person name="Andreopoulos W."/>
            <person name="Pangilinan J."/>
            <person name="LaButti K."/>
            <person name="Riley R."/>
            <person name="Lipzen A."/>
            <person name="Clum A."/>
            <person name="Drula E."/>
            <person name="Henrissat B."/>
            <person name="Kohler A."/>
            <person name="Grigoriev I.V."/>
            <person name="Martin F.M."/>
            <person name="Hacquard S."/>
        </authorList>
    </citation>
    <scope>NUCLEOTIDE SEQUENCE [LARGE SCALE GENOMIC DNA]</scope>
    <source>
        <strain evidence="7 8">MPI-SDFR-AT-0080</strain>
    </source>
</reference>
<dbReference type="PROSITE" id="PS51257">
    <property type="entry name" value="PROKAR_LIPOPROTEIN"/>
    <property type="match status" value="1"/>
</dbReference>
<keyword evidence="8" id="KW-1185">Reference proteome</keyword>
<accession>A0ABQ8G8I5</accession>
<organism evidence="7 8">
    <name type="scientific">Macrophomina phaseolina</name>
    <dbReference type="NCBI Taxonomy" id="35725"/>
    <lineage>
        <taxon>Eukaryota</taxon>
        <taxon>Fungi</taxon>
        <taxon>Dikarya</taxon>
        <taxon>Ascomycota</taxon>
        <taxon>Pezizomycotina</taxon>
        <taxon>Dothideomycetes</taxon>
        <taxon>Dothideomycetes incertae sedis</taxon>
        <taxon>Botryosphaeriales</taxon>
        <taxon>Botryosphaeriaceae</taxon>
        <taxon>Macrophomina</taxon>
    </lineage>
</organism>
<gene>
    <name evidence="7" type="ORF">B0J12DRAFT_577490</name>
</gene>
<proteinExistence type="inferred from homology"/>
<dbReference type="InterPro" id="IPR016166">
    <property type="entry name" value="FAD-bd_PCMH"/>
</dbReference>
<dbReference type="InterPro" id="IPR050416">
    <property type="entry name" value="FAD-linked_Oxidoreductase"/>
</dbReference>
<dbReference type="Proteomes" id="UP000774617">
    <property type="component" value="Unassembled WGS sequence"/>
</dbReference>
<dbReference type="Gene3D" id="3.40.462.20">
    <property type="match status" value="1"/>
</dbReference>
<dbReference type="Gene3D" id="3.30.465.10">
    <property type="match status" value="1"/>
</dbReference>
<dbReference type="PROSITE" id="PS51387">
    <property type="entry name" value="FAD_PCMH"/>
    <property type="match status" value="1"/>
</dbReference>
<dbReference type="PANTHER" id="PTHR42973">
    <property type="entry name" value="BINDING OXIDOREDUCTASE, PUTATIVE (AFU_ORTHOLOGUE AFUA_1G17690)-RELATED"/>
    <property type="match status" value="1"/>
</dbReference>
<comment type="caution">
    <text evidence="7">The sequence shown here is derived from an EMBL/GenBank/DDBJ whole genome shotgun (WGS) entry which is preliminary data.</text>
</comment>
<comment type="similarity">
    <text evidence="1">Belongs to the oxygen-dependent FAD-linked oxidoreductase family.</text>
</comment>
<dbReference type="PANTHER" id="PTHR42973:SF13">
    <property type="entry name" value="FAD-BINDING PCMH-TYPE DOMAIN-CONTAINING PROTEIN"/>
    <property type="match status" value="1"/>
</dbReference>
<evidence type="ECO:0000313" key="8">
    <source>
        <dbReference type="Proteomes" id="UP000774617"/>
    </source>
</evidence>
<protein>
    <recommendedName>
        <fullName evidence="6">FAD-binding PCMH-type domain-containing protein</fullName>
    </recommendedName>
</protein>
<evidence type="ECO:0000256" key="2">
    <source>
        <dbReference type="ARBA" id="ARBA00022630"/>
    </source>
</evidence>
<dbReference type="InterPro" id="IPR016167">
    <property type="entry name" value="FAD-bd_PCMH_sub1"/>
</dbReference>
<keyword evidence="3" id="KW-0274">FAD</keyword>
<evidence type="ECO:0000313" key="7">
    <source>
        <dbReference type="EMBL" id="KAH7045355.1"/>
    </source>
</evidence>
<evidence type="ECO:0000256" key="3">
    <source>
        <dbReference type="ARBA" id="ARBA00022827"/>
    </source>
</evidence>
<feature type="signal peptide" evidence="5">
    <location>
        <begin position="1"/>
        <end position="25"/>
    </location>
</feature>
<dbReference type="EMBL" id="JAGTJR010000019">
    <property type="protein sequence ID" value="KAH7045355.1"/>
    <property type="molecule type" value="Genomic_DNA"/>
</dbReference>
<keyword evidence="5" id="KW-0732">Signal</keyword>
<dbReference type="Pfam" id="PF01565">
    <property type="entry name" value="FAD_binding_4"/>
    <property type="match status" value="1"/>
</dbReference>
<name>A0ABQ8G8I5_9PEZI</name>
<dbReference type="InterPro" id="IPR016169">
    <property type="entry name" value="FAD-bd_PCMH_sub2"/>
</dbReference>
<feature type="domain" description="FAD-binding PCMH-type" evidence="6">
    <location>
        <begin position="63"/>
        <end position="232"/>
    </location>
</feature>
<dbReference type="InterPro" id="IPR006094">
    <property type="entry name" value="Oxid_FAD_bind_N"/>
</dbReference>
<evidence type="ECO:0000259" key="6">
    <source>
        <dbReference type="PROSITE" id="PS51387"/>
    </source>
</evidence>
<evidence type="ECO:0000256" key="4">
    <source>
        <dbReference type="ARBA" id="ARBA00023002"/>
    </source>
</evidence>